<dbReference type="SUPFAM" id="SSF56300">
    <property type="entry name" value="Metallo-dependent phosphatases"/>
    <property type="match status" value="1"/>
</dbReference>
<name>A0A515D7R5_9BURK</name>
<dbReference type="Gene3D" id="3.60.21.10">
    <property type="match status" value="2"/>
</dbReference>
<organism evidence="2 3">
    <name type="scientific">Rhodoferax sediminis</name>
    <dbReference type="NCBI Taxonomy" id="2509614"/>
    <lineage>
        <taxon>Bacteria</taxon>
        <taxon>Pseudomonadati</taxon>
        <taxon>Pseudomonadota</taxon>
        <taxon>Betaproteobacteria</taxon>
        <taxon>Burkholderiales</taxon>
        <taxon>Comamonadaceae</taxon>
        <taxon>Rhodoferax</taxon>
    </lineage>
</organism>
<evidence type="ECO:0000313" key="2">
    <source>
        <dbReference type="EMBL" id="QDL36461.1"/>
    </source>
</evidence>
<keyword evidence="3" id="KW-1185">Reference proteome</keyword>
<dbReference type="InterPro" id="IPR004843">
    <property type="entry name" value="Calcineurin-like_PHP"/>
</dbReference>
<dbReference type="InterPro" id="IPR029052">
    <property type="entry name" value="Metallo-depent_PP-like"/>
</dbReference>
<dbReference type="KEGG" id="rhf:EUB48_03485"/>
<evidence type="ECO:0000259" key="1">
    <source>
        <dbReference type="Pfam" id="PF00149"/>
    </source>
</evidence>
<proteinExistence type="predicted"/>
<dbReference type="PANTHER" id="PTHR37844:SF2">
    <property type="entry name" value="SER_THR PROTEIN PHOSPHATASE SUPERFAMILY (AFU_ORTHOLOGUE AFUA_1G14840)"/>
    <property type="match status" value="1"/>
</dbReference>
<dbReference type="RefSeq" id="WP_142817635.1">
    <property type="nucleotide sequence ID" value="NZ_CP035503.1"/>
</dbReference>
<reference evidence="2 3" key="1">
    <citation type="submission" date="2019-01" db="EMBL/GenBank/DDBJ databases">
        <title>Genomic insights into a novel species Rhodoferax sp.</title>
        <authorList>
            <person name="Jin L."/>
        </authorList>
    </citation>
    <scope>NUCLEOTIDE SEQUENCE [LARGE SCALE GENOMIC DNA]</scope>
    <source>
        <strain evidence="2 3">CHu59-6-5</strain>
    </source>
</reference>
<accession>A0A515D7R5</accession>
<dbReference type="Pfam" id="PF00149">
    <property type="entry name" value="Metallophos"/>
    <property type="match status" value="1"/>
</dbReference>
<sequence length="265" mass="30402">MKLLILSDLHVEMRPFSPVTDGRRIDASADVVVLAGDIHGGARGLRWARETFPHKPIVYVAGNHEFYDQHWTQLLDPLREMARQHDIEFLEVDGVDLGGVRFLGCSLWTDFDLFGQERRGIAQRLARARMNDYQCIRITKTAEFYWAHSKYLIPELTVRRHRASVEWLKGKLGHGDPARTVVVTHHAPHPHSIPERFREDLLSAAYASDLSHLMGRAALWIHGHIHDSVDYEVAGTRVVCNPRGYQHWSERFENGSFEPGFIVEI</sequence>
<gene>
    <name evidence="2" type="ORF">EUB48_03485</name>
</gene>
<dbReference type="PANTHER" id="PTHR37844">
    <property type="entry name" value="SER/THR PROTEIN PHOSPHATASE SUPERFAMILY (AFU_ORTHOLOGUE AFUA_1G14840)"/>
    <property type="match status" value="1"/>
</dbReference>
<feature type="domain" description="Calcineurin-like phosphoesterase" evidence="1">
    <location>
        <begin position="1"/>
        <end position="227"/>
    </location>
</feature>
<dbReference type="GO" id="GO:0016787">
    <property type="term" value="F:hydrolase activity"/>
    <property type="evidence" value="ECO:0007669"/>
    <property type="project" value="InterPro"/>
</dbReference>
<evidence type="ECO:0000313" key="3">
    <source>
        <dbReference type="Proteomes" id="UP000316798"/>
    </source>
</evidence>
<dbReference type="OrthoDB" id="356681at2"/>
<dbReference type="EMBL" id="CP035503">
    <property type="protein sequence ID" value="QDL36461.1"/>
    <property type="molecule type" value="Genomic_DNA"/>
</dbReference>
<dbReference type="AlphaFoldDB" id="A0A515D7R5"/>
<protein>
    <recommendedName>
        <fullName evidence="1">Calcineurin-like phosphoesterase domain-containing protein</fullName>
    </recommendedName>
</protein>
<dbReference type="Proteomes" id="UP000316798">
    <property type="component" value="Chromosome"/>
</dbReference>